<dbReference type="Proteomes" id="UP000789860">
    <property type="component" value="Unassembled WGS sequence"/>
</dbReference>
<accession>A0ACA9M892</accession>
<feature type="non-terminal residue" evidence="1">
    <location>
        <position position="599"/>
    </location>
</feature>
<organism evidence="1 2">
    <name type="scientific">Scutellospora calospora</name>
    <dbReference type="NCBI Taxonomy" id="85575"/>
    <lineage>
        <taxon>Eukaryota</taxon>
        <taxon>Fungi</taxon>
        <taxon>Fungi incertae sedis</taxon>
        <taxon>Mucoromycota</taxon>
        <taxon>Glomeromycotina</taxon>
        <taxon>Glomeromycetes</taxon>
        <taxon>Diversisporales</taxon>
        <taxon>Gigasporaceae</taxon>
        <taxon>Scutellospora</taxon>
    </lineage>
</organism>
<evidence type="ECO:0000313" key="1">
    <source>
        <dbReference type="EMBL" id="CAG8570582.1"/>
    </source>
</evidence>
<name>A0ACA9M892_9GLOM</name>
<feature type="non-terminal residue" evidence="1">
    <location>
        <position position="1"/>
    </location>
</feature>
<comment type="caution">
    <text evidence="1">The sequence shown here is derived from an EMBL/GenBank/DDBJ whole genome shotgun (WGS) entry which is preliminary data.</text>
</comment>
<keyword evidence="2" id="KW-1185">Reference proteome</keyword>
<dbReference type="EMBL" id="CAJVPM010010158">
    <property type="protein sequence ID" value="CAG8570582.1"/>
    <property type="molecule type" value="Genomic_DNA"/>
</dbReference>
<proteinExistence type="predicted"/>
<evidence type="ECO:0000313" key="2">
    <source>
        <dbReference type="Proteomes" id="UP000789860"/>
    </source>
</evidence>
<protein>
    <submittedName>
        <fullName evidence="1">1703_t:CDS:1</fullName>
    </submittedName>
</protein>
<sequence>EGILEPIFRQNIIIHEVCLPHEIKVFNPQKDLPIPISTSTSPQPNYPTNFNVTFIQLKIWLERAQGFYIASKEWRKVFEVSFTVMASCGILKFESGPKTKLVAIFDDPKQLPSKVFEILNKESSFNNSLTYLDTAPHPFALSIGYVSPLLIEKLNYKKQPHAISIMQCHLLSKQRTCLTPVYVSGLLKTSETSYIQHFSDDSRSSKKRKLSFLLADGLDDEMVNEENNVKNVMNVKNLLIQEPSQENDSSVTQRDQLNTHIQNSFQEWEEIYNASDSYIEEAISYRERALNCWQLCASLVERVDGETQVLEKELERFIDTWNLPFDISNAILLTRGDIALSHGQLNEANAFYHEICSRSSGAWSKHRKKEKYRQSLSSLYPNAQSIQDNEFDSEESSIKEQIPLLLLFRVCYSISILYLAIDWSFPACAELYTILVAIPFTPITQEHFEKDDWLINKKEVESTLYNGECKRERFKWIEATQEDLMVRAIKELMRCYEKELNSGVKSYPLDHTLGNIIVLSQCGWPYWRDRIFLPIVIPLIKKYGGLNYPDLLRFVNNVDILRELLALHHESPNLNFTFCPISKDDQMDSTNISIKALEN</sequence>
<gene>
    <name evidence="1" type="ORF">SCALOS_LOCUS5835</name>
</gene>
<reference evidence="1" key="1">
    <citation type="submission" date="2021-06" db="EMBL/GenBank/DDBJ databases">
        <authorList>
            <person name="Kallberg Y."/>
            <person name="Tangrot J."/>
            <person name="Rosling A."/>
        </authorList>
    </citation>
    <scope>NUCLEOTIDE SEQUENCE</scope>
    <source>
        <strain evidence="1">AU212A</strain>
    </source>
</reference>